<dbReference type="AlphaFoldDB" id="A0A834SKJ9"/>
<evidence type="ECO:0000313" key="3">
    <source>
        <dbReference type="Proteomes" id="UP000634136"/>
    </source>
</evidence>
<proteinExistence type="predicted"/>
<comment type="caution">
    <text evidence="2">The sequence shown here is derived from an EMBL/GenBank/DDBJ whole genome shotgun (WGS) entry which is preliminary data.</text>
</comment>
<gene>
    <name evidence="2" type="ORF">G2W53_038211</name>
</gene>
<name>A0A834SKJ9_9FABA</name>
<protein>
    <submittedName>
        <fullName evidence="2">Tryptophan aminotransferase-related protein 2-like</fullName>
    </submittedName>
</protein>
<organism evidence="2 3">
    <name type="scientific">Senna tora</name>
    <dbReference type="NCBI Taxonomy" id="362788"/>
    <lineage>
        <taxon>Eukaryota</taxon>
        <taxon>Viridiplantae</taxon>
        <taxon>Streptophyta</taxon>
        <taxon>Embryophyta</taxon>
        <taxon>Tracheophyta</taxon>
        <taxon>Spermatophyta</taxon>
        <taxon>Magnoliopsida</taxon>
        <taxon>eudicotyledons</taxon>
        <taxon>Gunneridae</taxon>
        <taxon>Pentapetalae</taxon>
        <taxon>rosids</taxon>
        <taxon>fabids</taxon>
        <taxon>Fabales</taxon>
        <taxon>Fabaceae</taxon>
        <taxon>Caesalpinioideae</taxon>
        <taxon>Cassia clade</taxon>
        <taxon>Senna</taxon>
    </lineage>
</organism>
<keyword evidence="2" id="KW-0808">Transferase</keyword>
<dbReference type="GO" id="GO:0008483">
    <property type="term" value="F:transaminase activity"/>
    <property type="evidence" value="ECO:0007669"/>
    <property type="project" value="UniProtKB-KW"/>
</dbReference>
<accession>A0A834SKJ9</accession>
<evidence type="ECO:0000256" key="1">
    <source>
        <dbReference type="SAM" id="SignalP"/>
    </source>
</evidence>
<keyword evidence="1" id="KW-0732">Signal</keyword>
<feature type="signal peptide" evidence="1">
    <location>
        <begin position="1"/>
        <end position="19"/>
    </location>
</feature>
<evidence type="ECO:0000313" key="2">
    <source>
        <dbReference type="EMBL" id="KAF7806050.1"/>
    </source>
</evidence>
<reference evidence="2" key="1">
    <citation type="submission" date="2020-09" db="EMBL/GenBank/DDBJ databases">
        <title>Genome-Enabled Discovery of Anthraquinone Biosynthesis in Senna tora.</title>
        <authorList>
            <person name="Kang S.-H."/>
            <person name="Pandey R.P."/>
            <person name="Lee C.-M."/>
            <person name="Sim J.-S."/>
            <person name="Jeong J.-T."/>
            <person name="Choi B.-S."/>
            <person name="Jung M."/>
            <person name="Ginzburg D."/>
            <person name="Zhao K."/>
            <person name="Won S.Y."/>
            <person name="Oh T.-J."/>
            <person name="Yu Y."/>
            <person name="Kim N.-H."/>
            <person name="Lee O.R."/>
            <person name="Lee T.-H."/>
            <person name="Bashyal P."/>
            <person name="Kim T.-S."/>
            <person name="Lee W.-H."/>
            <person name="Kawkins C."/>
            <person name="Kim C.-K."/>
            <person name="Kim J.S."/>
            <person name="Ahn B.O."/>
            <person name="Rhee S.Y."/>
            <person name="Sohng J.K."/>
        </authorList>
    </citation>
    <scope>NUCLEOTIDE SEQUENCE</scope>
    <source>
        <tissue evidence="2">Leaf</tissue>
    </source>
</reference>
<dbReference type="EMBL" id="JAAIUW010000012">
    <property type="protein sequence ID" value="KAF7806050.1"/>
    <property type="molecule type" value="Genomic_DNA"/>
</dbReference>
<keyword evidence="2" id="KW-0032">Aminotransferase</keyword>
<feature type="chain" id="PRO_5032709979" evidence="1">
    <location>
        <begin position="20"/>
        <end position="99"/>
    </location>
</feature>
<sequence>MAKLPATISLRHLLVLSLALNVSLVLKMIYESEEYSCLKTTKEDAASNGDERLVHKSRLAISSPSSSYSTPKVHPKDKDKVINLNHLWVDCCIRQESQT</sequence>
<dbReference type="Proteomes" id="UP000634136">
    <property type="component" value="Unassembled WGS sequence"/>
</dbReference>
<keyword evidence="3" id="KW-1185">Reference proteome</keyword>